<organism evidence="5 6">
    <name type="scientific">Cryptolaemus montrouzieri</name>
    <dbReference type="NCBI Taxonomy" id="559131"/>
    <lineage>
        <taxon>Eukaryota</taxon>
        <taxon>Metazoa</taxon>
        <taxon>Ecdysozoa</taxon>
        <taxon>Arthropoda</taxon>
        <taxon>Hexapoda</taxon>
        <taxon>Insecta</taxon>
        <taxon>Pterygota</taxon>
        <taxon>Neoptera</taxon>
        <taxon>Endopterygota</taxon>
        <taxon>Coleoptera</taxon>
        <taxon>Polyphaga</taxon>
        <taxon>Cucujiformia</taxon>
        <taxon>Coccinelloidea</taxon>
        <taxon>Coccinellidae</taxon>
        <taxon>Scymninae</taxon>
        <taxon>Scymnini</taxon>
        <taxon>Cryptolaemus</taxon>
    </lineage>
</organism>
<evidence type="ECO:0000256" key="2">
    <source>
        <dbReference type="SAM" id="MobiDB-lite"/>
    </source>
</evidence>
<accession>A0ABD2P415</accession>
<evidence type="ECO:0000313" key="6">
    <source>
        <dbReference type="Proteomes" id="UP001516400"/>
    </source>
</evidence>
<dbReference type="AlphaFoldDB" id="A0ABD2P415"/>
<dbReference type="EMBL" id="JABFTP020000185">
    <property type="protein sequence ID" value="KAL3285706.1"/>
    <property type="molecule type" value="Genomic_DNA"/>
</dbReference>
<name>A0ABD2P415_9CUCU</name>
<feature type="region of interest" description="Disordered" evidence="2">
    <location>
        <begin position="59"/>
        <end position="98"/>
    </location>
</feature>
<evidence type="ECO:0000256" key="1">
    <source>
        <dbReference type="SAM" id="Coils"/>
    </source>
</evidence>
<feature type="coiled-coil region" evidence="1">
    <location>
        <begin position="142"/>
        <end position="176"/>
    </location>
</feature>
<evidence type="ECO:0000256" key="3">
    <source>
        <dbReference type="SAM" id="Phobius"/>
    </source>
</evidence>
<feature type="compositionally biased region" description="Acidic residues" evidence="2">
    <location>
        <begin position="89"/>
        <end position="98"/>
    </location>
</feature>
<evidence type="ECO:0000313" key="5">
    <source>
        <dbReference type="EMBL" id="KAL3285706.1"/>
    </source>
</evidence>
<keyword evidence="3" id="KW-1133">Transmembrane helix</keyword>
<gene>
    <name evidence="5" type="ORF">HHI36_000236</name>
</gene>
<proteinExistence type="predicted"/>
<keyword evidence="3" id="KW-0812">Transmembrane</keyword>
<comment type="caution">
    <text evidence="5">The sequence shown here is derived from an EMBL/GenBank/DDBJ whole genome shotgun (WGS) entry which is preliminary data.</text>
</comment>
<feature type="transmembrane region" description="Helical" evidence="3">
    <location>
        <begin position="186"/>
        <end position="206"/>
    </location>
</feature>
<dbReference type="InterPro" id="IPR000582">
    <property type="entry name" value="Acyl-CoA-binding_protein"/>
</dbReference>
<feature type="compositionally biased region" description="Polar residues" evidence="2">
    <location>
        <begin position="78"/>
        <end position="87"/>
    </location>
</feature>
<dbReference type="Proteomes" id="UP001516400">
    <property type="component" value="Unassembled WGS sequence"/>
</dbReference>
<dbReference type="PROSITE" id="PS51228">
    <property type="entry name" value="ACB_2"/>
    <property type="match status" value="1"/>
</dbReference>
<feature type="domain" description="ACB" evidence="4">
    <location>
        <begin position="1"/>
        <end position="23"/>
    </location>
</feature>
<keyword evidence="1" id="KW-0175">Coiled coil</keyword>
<protein>
    <recommendedName>
        <fullName evidence="4">ACB domain-containing protein</fullName>
    </recommendedName>
</protein>
<keyword evidence="6" id="KW-1185">Reference proteome</keyword>
<keyword evidence="3" id="KW-0472">Membrane</keyword>
<sequence>MPKSEAMAKYVAELHSIVETMSYSDNVANFLEAPSKELHSVNLNDLELVAGDVMQRVRSQPNSPIASRDGSPIHMNSRPGSSDSNSAMADDESDEEYIDTIEAPEPRRVVNDSLYFEPTMNGILQKEHVSRSRTRVHNVDVSNEISRAVQSLQLDIESLRNKVQTLEKDRTVATKNTHFFGQFSPAMVTFIVVWPFLCTFVINRFLRNK</sequence>
<reference evidence="5 6" key="1">
    <citation type="journal article" date="2021" name="BMC Biol.">
        <title>Horizontally acquired antibacterial genes associated with adaptive radiation of ladybird beetles.</title>
        <authorList>
            <person name="Li H.S."/>
            <person name="Tang X.F."/>
            <person name="Huang Y.H."/>
            <person name="Xu Z.Y."/>
            <person name="Chen M.L."/>
            <person name="Du X.Y."/>
            <person name="Qiu B.Y."/>
            <person name="Chen P.T."/>
            <person name="Zhang W."/>
            <person name="Slipinski A."/>
            <person name="Escalona H.E."/>
            <person name="Waterhouse R.M."/>
            <person name="Zwick A."/>
            <person name="Pang H."/>
        </authorList>
    </citation>
    <scope>NUCLEOTIDE SEQUENCE [LARGE SCALE GENOMIC DNA]</scope>
    <source>
        <strain evidence="5">SYSU2018</strain>
    </source>
</reference>
<evidence type="ECO:0000259" key="4">
    <source>
        <dbReference type="PROSITE" id="PS51228"/>
    </source>
</evidence>